<keyword evidence="6" id="KW-1185">Reference proteome</keyword>
<dbReference type="InterPro" id="IPR000571">
    <property type="entry name" value="Znf_CCCH"/>
</dbReference>
<evidence type="ECO:0000259" key="4">
    <source>
        <dbReference type="PROSITE" id="PS50103"/>
    </source>
</evidence>
<feature type="compositionally biased region" description="Acidic residues" evidence="3">
    <location>
        <begin position="836"/>
        <end position="849"/>
    </location>
</feature>
<evidence type="ECO:0000313" key="6">
    <source>
        <dbReference type="Proteomes" id="UP000811619"/>
    </source>
</evidence>
<organism evidence="5 6">
    <name type="scientific">Claviceps africana</name>
    <dbReference type="NCBI Taxonomy" id="83212"/>
    <lineage>
        <taxon>Eukaryota</taxon>
        <taxon>Fungi</taxon>
        <taxon>Dikarya</taxon>
        <taxon>Ascomycota</taxon>
        <taxon>Pezizomycotina</taxon>
        <taxon>Sordariomycetes</taxon>
        <taxon>Hypocreomycetidae</taxon>
        <taxon>Hypocreales</taxon>
        <taxon>Clavicipitaceae</taxon>
        <taxon>Claviceps</taxon>
    </lineage>
</organism>
<feature type="compositionally biased region" description="Polar residues" evidence="3">
    <location>
        <begin position="444"/>
        <end position="476"/>
    </location>
</feature>
<feature type="coiled-coil region" evidence="2">
    <location>
        <begin position="641"/>
        <end position="691"/>
    </location>
</feature>
<comment type="caution">
    <text evidence="5">The sequence shown here is derived from an EMBL/GenBank/DDBJ whole genome shotgun (WGS) entry which is preliminary data.</text>
</comment>
<feature type="compositionally biased region" description="Polar residues" evidence="3">
    <location>
        <begin position="792"/>
        <end position="812"/>
    </location>
</feature>
<keyword evidence="1" id="KW-0862">Zinc</keyword>
<feature type="region of interest" description="Disordered" evidence="3">
    <location>
        <begin position="46"/>
        <end position="68"/>
    </location>
</feature>
<sequence length="1065" mass="115503">MIPGLGLGAANKLAHTPWTVPNEYAASFQAQSQNLASLTQTQPWVQTHHASDKIPGLAGGHDDVSEDGEVGEDVEFEDVYEPSESYQQAAPMGQKERQISTAAAARAPDDASQQLSNERDGSYSPHLSPGELVQSDNALPNNSEMSIFETENQRSPHQFRHDNLGGIQEPATGLLEENQSSRSRLEDAKTQAKGAILHLWPLDVRFHNFLAEGIDKTLLKSLFQDLGLNIDEPSQTHQAVNAATSVMDAEKSEPSAPSAKTTDVKPPQECAPAAKDKSEERKDRIARLLAAKGSKQNAPTAAATQLQDSVSLAAGQNEPQTGTQAQIGTRAPQTKIGTETQTQIETQALQTPIGTETQMQIETQATKSAKSLMSQVEKSKLIQQKLAALKKAREIPQRPRAVQIKSSDSAQNSSSEAPRAVSAAGLLESIPGLSLSPIKRSSESSEANAEQRSTLQAAVSQQADFATAFSQNQTSRPFLIDVSEEEEDEDEEMEIDSPVRAQTSPSMIGTPARHDVLLDDSFALSETALSRQAQSPGLVSMPLRSGSGMKRGDLESMNKKIEEMKQKIAEAEARKRAKSSRQNSPALSQRHDSSLEDNCDAASRQMASAKPPYGDLCSASKPGRSPNRRRRSRTRVASERLPLLEARRREQLEKLKELQSEVARIEMELEKDRLEQERLEQERLEEELTCSHSDKDEAHLPMGEKALTAEASQTPHVSDKTDAVKKSAVPETTDDGQQMGHVEEKQQSQSPCELPVADAPCSNVLATIANNENSLVVPNLTIGGLTTTSLGESENTASHGSTSSNMDTSQSDGAPPPAIMQDDDEDIAMEDTGYSADEDVEEDSEDDYEPPGVTQSSLAADDEPVLPGKPSMSSPAQGDGGLPAVDKAMSGVVSPLATSDGHPNSTLGQRSVSGEATLPSTSSTSFVPYETPLQYFHAYRFHPLFNQSVAGGLRSLTYSNKIDVKKELCPDELVGQGCPRGRDCGYQHFETIQAPDDQILLQLGAAEHYDAQQRDNYISGLKQLLTDYRNRKVRDFQVISQGIVDYRARFLGDKTKILPLGHITL</sequence>
<feature type="region of interest" description="Disordered" evidence="3">
    <location>
        <begin position="390"/>
        <end position="423"/>
    </location>
</feature>
<reference evidence="5" key="1">
    <citation type="journal article" date="2020" name="bioRxiv">
        <title>Whole genome comparisons of ergot fungi reveals the divergence and evolution of species within the genus Claviceps are the result of varying mechanisms driving genome evolution and host range expansion.</title>
        <authorList>
            <person name="Wyka S.A."/>
            <person name="Mondo S.J."/>
            <person name="Liu M."/>
            <person name="Dettman J."/>
            <person name="Nalam V."/>
            <person name="Broders K.D."/>
        </authorList>
    </citation>
    <scope>NUCLEOTIDE SEQUENCE</scope>
    <source>
        <strain evidence="5">CCC 489</strain>
    </source>
</reference>
<dbReference type="GO" id="GO:0008270">
    <property type="term" value="F:zinc ion binding"/>
    <property type="evidence" value="ECO:0007669"/>
    <property type="project" value="UniProtKB-KW"/>
</dbReference>
<protein>
    <recommendedName>
        <fullName evidence="4">C3H1-type domain-containing protein</fullName>
    </recommendedName>
</protein>
<feature type="zinc finger region" description="C3H1-type" evidence="1">
    <location>
        <begin position="963"/>
        <end position="991"/>
    </location>
</feature>
<proteinExistence type="predicted"/>
<evidence type="ECO:0000256" key="2">
    <source>
        <dbReference type="SAM" id="Coils"/>
    </source>
</evidence>
<feature type="region of interest" description="Disordered" evidence="3">
    <location>
        <begin position="836"/>
        <end position="924"/>
    </location>
</feature>
<feature type="region of interest" description="Disordered" evidence="3">
    <location>
        <begin position="80"/>
        <end position="133"/>
    </location>
</feature>
<dbReference type="AlphaFoldDB" id="A0A8K0J918"/>
<feature type="region of interest" description="Disordered" evidence="3">
    <location>
        <begin position="787"/>
        <end position="822"/>
    </location>
</feature>
<gene>
    <name evidence="5" type="ORF">E4U42_003553</name>
</gene>
<feature type="region of interest" description="Disordered" evidence="3">
    <location>
        <begin position="568"/>
        <end position="639"/>
    </location>
</feature>
<accession>A0A8K0J918</accession>
<feature type="region of interest" description="Disordered" evidence="3">
    <location>
        <begin position="436"/>
        <end position="512"/>
    </location>
</feature>
<evidence type="ECO:0000313" key="5">
    <source>
        <dbReference type="EMBL" id="KAG5926186.1"/>
    </source>
</evidence>
<dbReference type="EMBL" id="SRPY01000290">
    <property type="protein sequence ID" value="KAG5926186.1"/>
    <property type="molecule type" value="Genomic_DNA"/>
</dbReference>
<feature type="region of interest" description="Disordered" evidence="3">
    <location>
        <begin position="242"/>
        <end position="282"/>
    </location>
</feature>
<feature type="compositionally biased region" description="Polar residues" evidence="3">
    <location>
        <begin position="901"/>
        <end position="924"/>
    </location>
</feature>
<evidence type="ECO:0000256" key="1">
    <source>
        <dbReference type="PROSITE-ProRule" id="PRU00723"/>
    </source>
</evidence>
<feature type="region of interest" description="Disordered" evidence="3">
    <location>
        <begin position="529"/>
        <end position="553"/>
    </location>
</feature>
<keyword evidence="1" id="KW-0863">Zinc-finger</keyword>
<evidence type="ECO:0000256" key="3">
    <source>
        <dbReference type="SAM" id="MobiDB-lite"/>
    </source>
</evidence>
<dbReference type="PROSITE" id="PS50103">
    <property type="entry name" value="ZF_C3H1"/>
    <property type="match status" value="1"/>
</dbReference>
<feature type="compositionally biased region" description="Acidic residues" evidence="3">
    <location>
        <begin position="482"/>
        <end position="495"/>
    </location>
</feature>
<feature type="domain" description="C3H1-type" evidence="4">
    <location>
        <begin position="963"/>
        <end position="991"/>
    </location>
</feature>
<feature type="compositionally biased region" description="Low complexity" evidence="3">
    <location>
        <begin position="406"/>
        <end position="415"/>
    </location>
</feature>
<name>A0A8K0J918_9HYPO</name>
<keyword evidence="2" id="KW-0175">Coiled coil</keyword>
<dbReference type="Proteomes" id="UP000811619">
    <property type="component" value="Unassembled WGS sequence"/>
</dbReference>
<keyword evidence="1" id="KW-0479">Metal-binding</keyword>
<dbReference type="OrthoDB" id="1922977at2759"/>
<feature type="region of interest" description="Disordered" evidence="3">
    <location>
        <begin position="709"/>
        <end position="754"/>
    </location>
</feature>